<dbReference type="InterPro" id="IPR005019">
    <property type="entry name" value="Adenine_glyco"/>
</dbReference>
<dbReference type="KEGG" id="mcha:111017575"/>
<dbReference type="PANTHER" id="PTHR31116">
    <property type="entry name" value="OS04G0501200 PROTEIN"/>
    <property type="match status" value="1"/>
</dbReference>
<dbReference type="GO" id="GO:0046872">
    <property type="term" value="F:metal ion binding"/>
    <property type="evidence" value="ECO:0007669"/>
    <property type="project" value="UniProtKB-KW"/>
</dbReference>
<sequence>MSSKATVRRQLLERQTCPKEKDRTSQNILSKQLKKIYPIGLQRSSSSFSFSSLSLSLSQNSNDSSLTDSSTQLDQKISYAIRLIVPPPERREVPIVKSIQQQSQELGDGELRRCNWITHTSDKAYVSFHDECWGVPVYDDNRLFELLALSGMLMDYNWTEIVKRRELFREAFAGFEPSTVANMGEKEIADIASDKAIMLVESRVRCIVDNAKCILKIARDFGSFSNYMWSYVNFKPTINRYRYPRNVPLRSPKAEAISKDMVKRGFRFVGPVIVYSFMQAAGLTIDHLVDCFRHSECVNLAERPWRHI</sequence>
<feature type="binding site" evidence="1">
    <location>
        <position position="291"/>
    </location>
    <ligand>
        <name>Zn(2+)</name>
        <dbReference type="ChEBI" id="CHEBI:29105"/>
    </ligand>
</feature>
<name>A0A6J1D5X7_MOMCH</name>
<keyword evidence="3" id="KW-1185">Reference proteome</keyword>
<dbReference type="SUPFAM" id="SSF48150">
    <property type="entry name" value="DNA-glycosylase"/>
    <property type="match status" value="1"/>
</dbReference>
<dbReference type="Gene3D" id="1.10.340.30">
    <property type="entry name" value="Hypothetical protein, domain 2"/>
    <property type="match status" value="1"/>
</dbReference>
<dbReference type="Pfam" id="PF03352">
    <property type="entry name" value="Adenine_glyco"/>
    <property type="match status" value="1"/>
</dbReference>
<dbReference type="AlphaFoldDB" id="A0A6J1D5X7"/>
<evidence type="ECO:0000256" key="1">
    <source>
        <dbReference type="PIRSR" id="PIRSR605019-1"/>
    </source>
</evidence>
<dbReference type="RefSeq" id="XP_022149074.1">
    <property type="nucleotide sequence ID" value="XM_022293382.1"/>
</dbReference>
<protein>
    <submittedName>
        <fullName evidence="4">Uncharacterized protein LOC111017575</fullName>
    </submittedName>
</protein>
<evidence type="ECO:0000313" key="4">
    <source>
        <dbReference type="RefSeq" id="XP_022149074.1"/>
    </source>
</evidence>
<feature type="region of interest" description="Disordered" evidence="2">
    <location>
        <begin position="1"/>
        <end position="26"/>
    </location>
</feature>
<feature type="binding site" evidence="1">
    <location>
        <position position="129"/>
    </location>
    <ligand>
        <name>Zn(2+)</name>
        <dbReference type="ChEBI" id="CHEBI:29105"/>
    </ligand>
</feature>
<dbReference type="GO" id="GO:0006284">
    <property type="term" value="P:base-excision repair"/>
    <property type="evidence" value="ECO:0007669"/>
    <property type="project" value="InterPro"/>
</dbReference>
<evidence type="ECO:0000256" key="2">
    <source>
        <dbReference type="SAM" id="MobiDB-lite"/>
    </source>
</evidence>
<accession>A0A6J1D5X7</accession>
<dbReference type="InterPro" id="IPR011257">
    <property type="entry name" value="DNA_glycosylase"/>
</dbReference>
<keyword evidence="1" id="KW-0862">Zinc</keyword>
<reference evidence="4" key="1">
    <citation type="submission" date="2025-08" db="UniProtKB">
        <authorList>
            <consortium name="RefSeq"/>
        </authorList>
    </citation>
    <scope>IDENTIFICATION</scope>
    <source>
        <strain evidence="4">OHB3-1</strain>
    </source>
</reference>
<dbReference type="PANTHER" id="PTHR31116:SF29">
    <property type="entry name" value="DNA GLYCOSYLASE SUPERFAMILY PROTEIN"/>
    <property type="match status" value="1"/>
</dbReference>
<evidence type="ECO:0000313" key="3">
    <source>
        <dbReference type="Proteomes" id="UP000504603"/>
    </source>
</evidence>
<feature type="binding site" evidence="1">
    <location>
        <position position="114"/>
    </location>
    <ligand>
        <name>Zn(2+)</name>
        <dbReference type="ChEBI" id="CHEBI:29105"/>
    </ligand>
</feature>
<dbReference type="GeneID" id="111017575"/>
<organism evidence="3 4">
    <name type="scientific">Momordica charantia</name>
    <name type="common">Bitter gourd</name>
    <name type="synonym">Balsam pear</name>
    <dbReference type="NCBI Taxonomy" id="3673"/>
    <lineage>
        <taxon>Eukaryota</taxon>
        <taxon>Viridiplantae</taxon>
        <taxon>Streptophyta</taxon>
        <taxon>Embryophyta</taxon>
        <taxon>Tracheophyta</taxon>
        <taxon>Spermatophyta</taxon>
        <taxon>Magnoliopsida</taxon>
        <taxon>eudicotyledons</taxon>
        <taxon>Gunneridae</taxon>
        <taxon>Pentapetalae</taxon>
        <taxon>rosids</taxon>
        <taxon>fabids</taxon>
        <taxon>Cucurbitales</taxon>
        <taxon>Cucurbitaceae</taxon>
        <taxon>Momordiceae</taxon>
        <taxon>Momordica</taxon>
    </lineage>
</organism>
<proteinExistence type="predicted"/>
<dbReference type="OrthoDB" id="3941538at2759"/>
<feature type="binding site" evidence="1">
    <location>
        <position position="287"/>
    </location>
    <ligand>
        <name>Zn(2+)</name>
        <dbReference type="ChEBI" id="CHEBI:29105"/>
    </ligand>
</feature>
<keyword evidence="1" id="KW-0479">Metal-binding</keyword>
<dbReference type="Proteomes" id="UP000504603">
    <property type="component" value="Unplaced"/>
</dbReference>
<gene>
    <name evidence="4" type="primary">LOC111017575</name>
</gene>
<dbReference type="GO" id="GO:0008725">
    <property type="term" value="F:DNA-3-methyladenine glycosylase activity"/>
    <property type="evidence" value="ECO:0007669"/>
    <property type="project" value="InterPro"/>
</dbReference>
<feature type="compositionally biased region" description="Basic and acidic residues" evidence="2">
    <location>
        <begin position="10"/>
        <end position="24"/>
    </location>
</feature>